<evidence type="ECO:0000313" key="3">
    <source>
        <dbReference type="EMBL" id="KAG2988445.1"/>
    </source>
</evidence>
<dbReference type="Proteomes" id="UP000735874">
    <property type="component" value="Unassembled WGS sequence"/>
</dbReference>
<keyword evidence="6" id="KW-1185">Reference proteome</keyword>
<dbReference type="EMBL" id="RCML01000153">
    <property type="protein sequence ID" value="KAG2988445.1"/>
    <property type="molecule type" value="Genomic_DNA"/>
</dbReference>
<sequence>MMVRYQAPFEIPLELSRTDGTAYHIPKRSVWDLVLKLDSTGNTRIHTFDQKNHTSKVSSLRKRWRQLRTSNPDAYRSLAAQFLALKSSGSVVDDCTSETHLWTAVDLA</sequence>
<reference evidence="1" key="2">
    <citation type="submission" date="2018-10" db="EMBL/GenBank/DDBJ databases">
        <title>Effector identification in a new, highly contiguous assembly of the strawberry crown rot pathogen Phytophthora cactorum.</title>
        <authorList>
            <person name="Armitage A.D."/>
            <person name="Nellist C.F."/>
            <person name="Bates H."/>
            <person name="Vickerstaff R.J."/>
            <person name="Harrison R.J."/>
        </authorList>
    </citation>
    <scope>NUCLEOTIDE SEQUENCE</scope>
    <source>
        <strain evidence="1">15-7</strain>
        <strain evidence="2">4040</strain>
        <strain evidence="3">P415</strain>
        <strain evidence="4">P421</strain>
    </source>
</reference>
<dbReference type="EMBL" id="RCMG01000168">
    <property type="protein sequence ID" value="KAG2860991.1"/>
    <property type="molecule type" value="Genomic_DNA"/>
</dbReference>
<dbReference type="EMBL" id="RCMV01000237">
    <property type="protein sequence ID" value="KAG3221001.1"/>
    <property type="molecule type" value="Genomic_DNA"/>
</dbReference>
<protein>
    <submittedName>
        <fullName evidence="5">Uncharacterized protein</fullName>
    </submittedName>
</protein>
<reference evidence="5 6" key="1">
    <citation type="submission" date="2018-01" db="EMBL/GenBank/DDBJ databases">
        <title>Draft genome of the strawberry crown rot pathogen Phytophthora cactorum.</title>
        <authorList>
            <person name="Armitage A.D."/>
            <person name="Lysoe E."/>
            <person name="Nellist C.F."/>
            <person name="Harrison R.J."/>
            <person name="Brurberg M.B."/>
        </authorList>
    </citation>
    <scope>NUCLEOTIDE SEQUENCE [LARGE SCALE GENOMIC DNA]</scope>
    <source>
        <strain evidence="5 6">10300</strain>
    </source>
</reference>
<proteinExistence type="predicted"/>
<organism evidence="5 6">
    <name type="scientific">Phytophthora cactorum</name>
    <dbReference type="NCBI Taxonomy" id="29920"/>
    <lineage>
        <taxon>Eukaryota</taxon>
        <taxon>Sar</taxon>
        <taxon>Stramenopiles</taxon>
        <taxon>Oomycota</taxon>
        <taxon>Peronosporomycetes</taxon>
        <taxon>Peronosporales</taxon>
        <taxon>Peronosporaceae</taxon>
        <taxon>Phytophthora</taxon>
    </lineage>
</organism>
<dbReference type="EMBL" id="MJFZ01000296">
    <property type="protein sequence ID" value="RAW32029.1"/>
    <property type="molecule type" value="Genomic_DNA"/>
</dbReference>
<dbReference type="VEuPathDB" id="FungiDB:PC110_g11639"/>
<dbReference type="Proteomes" id="UP000697107">
    <property type="component" value="Unassembled WGS sequence"/>
</dbReference>
<gene>
    <name evidence="5" type="ORF">PC110_g11639</name>
    <name evidence="1" type="ORF">PC113_g7571</name>
    <name evidence="2" type="ORF">PC117_g24413</name>
    <name evidence="3" type="ORF">PC118_g6702</name>
    <name evidence="4" type="ORF">PC129_g8243</name>
</gene>
<comment type="caution">
    <text evidence="5">The sequence shown here is derived from an EMBL/GenBank/DDBJ whole genome shotgun (WGS) entry which is preliminary data.</text>
</comment>
<dbReference type="EMBL" id="RCMK01001635">
    <property type="protein sequence ID" value="KAG2890728.1"/>
    <property type="molecule type" value="Genomic_DNA"/>
</dbReference>
<evidence type="ECO:0000313" key="4">
    <source>
        <dbReference type="EMBL" id="KAG3221001.1"/>
    </source>
</evidence>
<dbReference type="OrthoDB" id="99530at2759"/>
<accession>A0A329S5Z1</accession>
<dbReference type="Proteomes" id="UP000736787">
    <property type="component" value="Unassembled WGS sequence"/>
</dbReference>
<dbReference type="Proteomes" id="UP000251314">
    <property type="component" value="Unassembled WGS sequence"/>
</dbReference>
<evidence type="ECO:0000313" key="1">
    <source>
        <dbReference type="EMBL" id="KAG2860991.1"/>
    </source>
</evidence>
<evidence type="ECO:0000313" key="5">
    <source>
        <dbReference type="EMBL" id="RAW32029.1"/>
    </source>
</evidence>
<evidence type="ECO:0000313" key="2">
    <source>
        <dbReference type="EMBL" id="KAG2890728.1"/>
    </source>
</evidence>
<dbReference type="Proteomes" id="UP000760860">
    <property type="component" value="Unassembled WGS sequence"/>
</dbReference>
<evidence type="ECO:0000313" key="6">
    <source>
        <dbReference type="Proteomes" id="UP000251314"/>
    </source>
</evidence>
<dbReference type="AlphaFoldDB" id="A0A329S5Z1"/>
<name>A0A329S5Z1_9STRA</name>